<dbReference type="PANTHER" id="PTHR21600:SF35">
    <property type="entry name" value="PSEUDOURIDINE SYNTHASE"/>
    <property type="match status" value="1"/>
</dbReference>
<dbReference type="InterPro" id="IPR006224">
    <property type="entry name" value="PsdUridine_synth_RluA-like_CS"/>
</dbReference>
<dbReference type="NCBIfam" id="TIGR00005">
    <property type="entry name" value="rluA_subfam"/>
    <property type="match status" value="1"/>
</dbReference>
<dbReference type="Proteomes" id="UP000028700">
    <property type="component" value="Unassembled WGS sequence"/>
</dbReference>
<comment type="similarity">
    <text evidence="2 4">Belongs to the pseudouridine synthase RluA family.</text>
</comment>
<gene>
    <name evidence="6" type="primary">rlud</name>
    <name evidence="6" type="ORF">LOSG293_030120</name>
</gene>
<accession>A0A081BGK5</accession>
<keyword evidence="4" id="KW-0413">Isomerase</keyword>
<dbReference type="EC" id="5.4.99.-" evidence="4"/>
<dbReference type="STRING" id="1291743.LOSG293_030120"/>
<dbReference type="AlphaFoldDB" id="A0A081BGK5"/>
<evidence type="ECO:0000313" key="6">
    <source>
        <dbReference type="EMBL" id="GAK47173.1"/>
    </source>
</evidence>
<evidence type="ECO:0000259" key="5">
    <source>
        <dbReference type="Pfam" id="PF00849"/>
    </source>
</evidence>
<dbReference type="SUPFAM" id="SSF55120">
    <property type="entry name" value="Pseudouridine synthase"/>
    <property type="match status" value="1"/>
</dbReference>
<dbReference type="CDD" id="cd02869">
    <property type="entry name" value="PseudoU_synth_RluA_like"/>
    <property type="match status" value="1"/>
</dbReference>
<comment type="catalytic activity">
    <reaction evidence="1 4">
        <text>a uridine in RNA = a pseudouridine in RNA</text>
        <dbReference type="Rhea" id="RHEA:48348"/>
        <dbReference type="Rhea" id="RHEA-COMP:12068"/>
        <dbReference type="Rhea" id="RHEA-COMP:12069"/>
        <dbReference type="ChEBI" id="CHEBI:65314"/>
        <dbReference type="ChEBI" id="CHEBI:65315"/>
    </reaction>
</comment>
<dbReference type="PROSITE" id="PS01129">
    <property type="entry name" value="PSI_RLU"/>
    <property type="match status" value="1"/>
</dbReference>
<dbReference type="RefSeq" id="WP_034526135.1">
    <property type="nucleotide sequence ID" value="NZ_BBJM01000003.1"/>
</dbReference>
<dbReference type="EMBL" id="BBJM01000003">
    <property type="protein sequence ID" value="GAK47173.1"/>
    <property type="molecule type" value="Genomic_DNA"/>
</dbReference>
<name>A0A081BGK5_9LACO</name>
<dbReference type="GO" id="GO:0009982">
    <property type="term" value="F:pseudouridine synthase activity"/>
    <property type="evidence" value="ECO:0007669"/>
    <property type="project" value="InterPro"/>
</dbReference>
<evidence type="ECO:0000256" key="2">
    <source>
        <dbReference type="ARBA" id="ARBA00010876"/>
    </source>
</evidence>
<dbReference type="Pfam" id="PF00849">
    <property type="entry name" value="PseudoU_synth_2"/>
    <property type="match status" value="1"/>
</dbReference>
<proteinExistence type="inferred from homology"/>
<keyword evidence="7" id="KW-1185">Reference proteome</keyword>
<dbReference type="Gene3D" id="3.30.2350.10">
    <property type="entry name" value="Pseudouridine synthase"/>
    <property type="match status" value="1"/>
</dbReference>
<comment type="function">
    <text evidence="4">Responsible for synthesis of pseudouridine from uracil.</text>
</comment>
<feature type="active site" evidence="3">
    <location>
        <position position="135"/>
    </location>
</feature>
<dbReference type="eggNOG" id="COG0564">
    <property type="taxonomic scope" value="Bacteria"/>
</dbReference>
<comment type="caution">
    <text evidence="6">The sequence shown here is derived from an EMBL/GenBank/DDBJ whole genome shotgun (WGS) entry which is preliminary data.</text>
</comment>
<protein>
    <recommendedName>
        <fullName evidence="4">Pseudouridine synthase</fullName>
        <ecNumber evidence="4">5.4.99.-</ecNumber>
    </recommendedName>
</protein>
<dbReference type="GO" id="GO:0003723">
    <property type="term" value="F:RNA binding"/>
    <property type="evidence" value="ECO:0007669"/>
    <property type="project" value="InterPro"/>
</dbReference>
<evidence type="ECO:0000256" key="3">
    <source>
        <dbReference type="PIRSR" id="PIRSR606225-1"/>
    </source>
</evidence>
<dbReference type="OrthoDB" id="9807829at2"/>
<dbReference type="GO" id="GO:0000455">
    <property type="term" value="P:enzyme-directed rRNA pseudouridine synthesis"/>
    <property type="evidence" value="ECO:0007669"/>
    <property type="project" value="TreeGrafter"/>
</dbReference>
<feature type="domain" description="Pseudouridine synthase RsuA/RluA-like" evidence="5">
    <location>
        <begin position="87"/>
        <end position="239"/>
    </location>
</feature>
<dbReference type="InterPro" id="IPR020103">
    <property type="entry name" value="PsdUridine_synth_cat_dom_sf"/>
</dbReference>
<evidence type="ECO:0000256" key="1">
    <source>
        <dbReference type="ARBA" id="ARBA00000073"/>
    </source>
</evidence>
<evidence type="ECO:0000313" key="7">
    <source>
        <dbReference type="Proteomes" id="UP000028700"/>
    </source>
</evidence>
<sequence length="299" mass="34113">MTEFAWKNQSRTPLKVRTLLAEHGVTRTLLKQIKYHGGLVEVNGVERRVNENLDYGDEIRLVLPPEPGNDVISPSNIPLDILFEDDHFLVVNKPAKVASVPSHVYPTDSLSNRVKGYYLRQHYENQVTHIVTRLDRETSGVVIFAKHHLAHSVLDLQLKKHSLKKTYLAVAEGQIDSEHDVINLPIDRAPDSFVKRQVIPGGKPSVTEFWRIKQMRTATLLRIQLHTGRTHQIRVHFEAIGHPLIGDWLYGSTNNPWINRQALHCMSVSFYHPFLGRTIQCITPIPQDMATLISEESKL</sequence>
<organism evidence="6 7">
    <name type="scientific">Secundilactobacillus oryzae JCM 18671</name>
    <dbReference type="NCBI Taxonomy" id="1291743"/>
    <lineage>
        <taxon>Bacteria</taxon>
        <taxon>Bacillati</taxon>
        <taxon>Bacillota</taxon>
        <taxon>Bacilli</taxon>
        <taxon>Lactobacillales</taxon>
        <taxon>Lactobacillaceae</taxon>
        <taxon>Secundilactobacillus</taxon>
    </lineage>
</organism>
<dbReference type="InterPro" id="IPR006145">
    <property type="entry name" value="PsdUridine_synth_RsuA/RluA"/>
</dbReference>
<dbReference type="InterPro" id="IPR050188">
    <property type="entry name" value="RluA_PseudoU_synthase"/>
</dbReference>
<dbReference type="InterPro" id="IPR006225">
    <property type="entry name" value="PsdUridine_synth_RluC/D"/>
</dbReference>
<reference evidence="6" key="1">
    <citation type="journal article" date="2014" name="Genome Announc.">
        <title>Draft Genome Sequence of Lactobacillus oryzae Strain SG293T.</title>
        <authorList>
            <person name="Tanizawa Y."/>
            <person name="Fujisawa T."/>
            <person name="Mochizuki T."/>
            <person name="Kaminuma E."/>
            <person name="Nakamura Y."/>
            <person name="Tohno M."/>
        </authorList>
    </citation>
    <scope>NUCLEOTIDE SEQUENCE [LARGE SCALE GENOMIC DNA]</scope>
    <source>
        <strain evidence="6">SG293</strain>
    </source>
</reference>
<dbReference type="PANTHER" id="PTHR21600">
    <property type="entry name" value="MITOCHONDRIAL RNA PSEUDOURIDINE SYNTHASE"/>
    <property type="match status" value="1"/>
</dbReference>
<dbReference type="GO" id="GO:0140098">
    <property type="term" value="F:catalytic activity, acting on RNA"/>
    <property type="evidence" value="ECO:0007669"/>
    <property type="project" value="UniProtKB-ARBA"/>
</dbReference>
<evidence type="ECO:0000256" key="4">
    <source>
        <dbReference type="RuleBase" id="RU362028"/>
    </source>
</evidence>